<evidence type="ECO:0000313" key="1">
    <source>
        <dbReference type="EMBL" id="ACG61566.1"/>
    </source>
</evidence>
<evidence type="ECO:0000313" key="2">
    <source>
        <dbReference type="Proteomes" id="UP000001873"/>
    </source>
</evidence>
<sequence length="47" mass="5195">MHTTYKALSQAVWACLEPYHFIKKSLTCHALKETIALNNDGMGITGS</sequence>
<gene>
    <name evidence="1" type="ordered locus">Sez_0188</name>
</gene>
<dbReference type="AlphaFoldDB" id="B4U0C3"/>
<dbReference type="KEGG" id="sez:Sez_0188"/>
<proteinExistence type="predicted"/>
<dbReference type="HOGENOM" id="CLU_3173551_0_0_9"/>
<dbReference type="Proteomes" id="UP000001873">
    <property type="component" value="Chromosome"/>
</dbReference>
<name>B4U0C3_STREM</name>
<organism evidence="1 2">
    <name type="scientific">Streptococcus equi subsp. zooepidemicus (strain MGCS10565)</name>
    <dbReference type="NCBI Taxonomy" id="552526"/>
    <lineage>
        <taxon>Bacteria</taxon>
        <taxon>Bacillati</taxon>
        <taxon>Bacillota</taxon>
        <taxon>Bacilli</taxon>
        <taxon>Lactobacillales</taxon>
        <taxon>Streptococcaceae</taxon>
        <taxon>Streptococcus</taxon>
    </lineage>
</organism>
<accession>B4U0C3</accession>
<dbReference type="EMBL" id="CP001129">
    <property type="protein sequence ID" value="ACG61566.1"/>
    <property type="molecule type" value="Genomic_DNA"/>
</dbReference>
<protein>
    <submittedName>
        <fullName evidence="1">Uncharacterized protein</fullName>
    </submittedName>
</protein>
<reference evidence="1 2" key="1">
    <citation type="journal article" date="2008" name="PLoS ONE">
        <title>Genome sequence of a lancefield group C Streptococcus zooepidemicus strain causing epidemic nephritis: new information about an old disease.</title>
        <authorList>
            <person name="Beres S.B."/>
            <person name="Sesso R."/>
            <person name="Pinto S.W.L."/>
            <person name="Hoe N.P."/>
            <person name="Porcella S.F."/>
            <person name="Deleo F.R."/>
            <person name="Musser J.M."/>
        </authorList>
    </citation>
    <scope>NUCLEOTIDE SEQUENCE [LARGE SCALE GENOMIC DNA]</scope>
    <source>
        <strain evidence="1 2">MGCS10565</strain>
    </source>
</reference>